<comment type="similarity">
    <text evidence="1 2">Belongs to the pirin family.</text>
</comment>
<dbReference type="CDD" id="cd02909">
    <property type="entry name" value="cupin_pirin_N"/>
    <property type="match status" value="1"/>
</dbReference>
<dbReference type="Gene3D" id="2.60.120.10">
    <property type="entry name" value="Jelly Rolls"/>
    <property type="match status" value="1"/>
</dbReference>
<dbReference type="InterPro" id="IPR014710">
    <property type="entry name" value="RmlC-like_jellyroll"/>
</dbReference>
<evidence type="ECO:0000256" key="1">
    <source>
        <dbReference type="ARBA" id="ARBA00008416"/>
    </source>
</evidence>
<accession>A0ABT1XHI1</accession>
<dbReference type="EMBL" id="JANKHG010000014">
    <property type="protein sequence ID" value="MCR2745549.1"/>
    <property type="molecule type" value="Genomic_DNA"/>
</dbReference>
<name>A0ABT1XHI1_9BURK</name>
<dbReference type="Pfam" id="PF05726">
    <property type="entry name" value="Pirin_C"/>
    <property type="match status" value="1"/>
</dbReference>
<dbReference type="InterPro" id="IPR012093">
    <property type="entry name" value="Pirin"/>
</dbReference>
<comment type="caution">
    <text evidence="5">The sequence shown here is derived from an EMBL/GenBank/DDBJ whole genome shotgun (WGS) entry which is preliminary data.</text>
</comment>
<evidence type="ECO:0000259" key="4">
    <source>
        <dbReference type="Pfam" id="PF05726"/>
    </source>
</evidence>
<evidence type="ECO:0000256" key="2">
    <source>
        <dbReference type="RuleBase" id="RU003457"/>
    </source>
</evidence>
<keyword evidence="6" id="KW-1185">Reference proteome</keyword>
<gene>
    <name evidence="5" type="ORF">NSP04_02670</name>
</gene>
<dbReference type="InterPro" id="IPR008778">
    <property type="entry name" value="Pirin_C_dom"/>
</dbReference>
<organism evidence="5 6">
    <name type="scientific">Limnobacter parvus</name>
    <dbReference type="NCBI Taxonomy" id="2939690"/>
    <lineage>
        <taxon>Bacteria</taxon>
        <taxon>Pseudomonadati</taxon>
        <taxon>Pseudomonadota</taxon>
        <taxon>Betaproteobacteria</taxon>
        <taxon>Burkholderiales</taxon>
        <taxon>Burkholderiaceae</taxon>
        <taxon>Limnobacter</taxon>
    </lineage>
</organism>
<dbReference type="InterPro" id="IPR003829">
    <property type="entry name" value="Pirin_N_dom"/>
</dbReference>
<feature type="domain" description="Pirin N-terminal" evidence="3">
    <location>
        <begin position="20"/>
        <end position="119"/>
    </location>
</feature>
<reference evidence="5" key="1">
    <citation type="submission" date="2022-07" db="EMBL/GenBank/DDBJ databases">
        <authorList>
            <person name="Xamxidin M."/>
        </authorList>
    </citation>
    <scope>NUCLEOTIDE SEQUENCE</scope>
    <source>
        <strain evidence="5">YS8-69</strain>
    </source>
</reference>
<feature type="domain" description="Pirin C-terminal" evidence="4">
    <location>
        <begin position="176"/>
        <end position="269"/>
    </location>
</feature>
<dbReference type="Pfam" id="PF02678">
    <property type="entry name" value="Pirin"/>
    <property type="match status" value="1"/>
</dbReference>
<dbReference type="RefSeq" id="WP_257510796.1">
    <property type="nucleotide sequence ID" value="NZ_JANKHG010000014.1"/>
</dbReference>
<dbReference type="SUPFAM" id="SSF51182">
    <property type="entry name" value="RmlC-like cupins"/>
    <property type="match status" value="1"/>
</dbReference>
<protein>
    <submittedName>
        <fullName evidence="5">Pirin family protein</fullName>
    </submittedName>
</protein>
<dbReference type="PIRSF" id="PIRSF006232">
    <property type="entry name" value="Pirin"/>
    <property type="match status" value="1"/>
</dbReference>
<dbReference type="PANTHER" id="PTHR13903:SF8">
    <property type="entry name" value="PIRIN"/>
    <property type="match status" value="1"/>
</dbReference>
<evidence type="ECO:0000259" key="3">
    <source>
        <dbReference type="Pfam" id="PF02678"/>
    </source>
</evidence>
<evidence type="ECO:0000313" key="6">
    <source>
        <dbReference type="Proteomes" id="UP001165267"/>
    </source>
</evidence>
<sequence length="296" mass="32494">MSKFKRIELRSADLGEGMLVKRALPSRHQRMVGAWCFLDHAGPVNFAPGKGMHVGAHPHTALQTFTWLIEGELLHKDSLGNELIIRPGQVNLMTAGRGIVHTEDSVVNGSSLHAAQLWIALPEELADCEPAFVHYRELPQWHLDGVQFTLLAGAYGGYQAPTAVHSPMLGMDLFSAQGGLVTLNLNPDFEYGFLPLTGEVSVDGEVFTPDEFAYLGKDLSDLSLILRPDTRVLLLGGMPFDAPVQMWWNFVAHNKDAITKAQQDWEQGNERFGDVKDATAPGGVAARLVPPPLLWK</sequence>
<evidence type="ECO:0000313" key="5">
    <source>
        <dbReference type="EMBL" id="MCR2745549.1"/>
    </source>
</evidence>
<proteinExistence type="inferred from homology"/>
<dbReference type="Proteomes" id="UP001165267">
    <property type="component" value="Unassembled WGS sequence"/>
</dbReference>
<dbReference type="PANTHER" id="PTHR13903">
    <property type="entry name" value="PIRIN-RELATED"/>
    <property type="match status" value="1"/>
</dbReference>
<dbReference type="InterPro" id="IPR011051">
    <property type="entry name" value="RmlC_Cupin_sf"/>
</dbReference>